<protein>
    <submittedName>
        <fullName evidence="2">GD24024</fullName>
    </submittedName>
</protein>
<evidence type="ECO:0000256" key="1">
    <source>
        <dbReference type="SAM" id="MobiDB-lite"/>
    </source>
</evidence>
<name>B4Q6I8_DROSI</name>
<evidence type="ECO:0000313" key="2">
    <source>
        <dbReference type="EMBL" id="EDX05170.1"/>
    </source>
</evidence>
<dbReference type="EMBL" id="CM000361">
    <property type="protein sequence ID" value="EDX05170.1"/>
    <property type="molecule type" value="Genomic_DNA"/>
</dbReference>
<accession>B4Q6I8</accession>
<dbReference type="Proteomes" id="UP000000304">
    <property type="component" value="Chromosome 2L"/>
</dbReference>
<gene>
    <name evidence="2" type="primary">Dsim\GD24024</name>
    <name evidence="2" type="ORF">Dsim_GD24024</name>
</gene>
<organism evidence="2 3">
    <name type="scientific">Drosophila simulans</name>
    <name type="common">Fruit fly</name>
    <dbReference type="NCBI Taxonomy" id="7240"/>
    <lineage>
        <taxon>Eukaryota</taxon>
        <taxon>Metazoa</taxon>
        <taxon>Ecdysozoa</taxon>
        <taxon>Arthropoda</taxon>
        <taxon>Hexapoda</taxon>
        <taxon>Insecta</taxon>
        <taxon>Pterygota</taxon>
        <taxon>Neoptera</taxon>
        <taxon>Endopterygota</taxon>
        <taxon>Diptera</taxon>
        <taxon>Brachycera</taxon>
        <taxon>Muscomorpha</taxon>
        <taxon>Ephydroidea</taxon>
        <taxon>Drosophilidae</taxon>
        <taxon>Drosophila</taxon>
        <taxon>Sophophora</taxon>
    </lineage>
</organism>
<sequence>MHPPWASAALAFGRSSEHKGPSSNHPSNQTQPFKCGSNKANLPTVIVAGTVVWRQSVCRYQESGSRKHSLPAQTFMVQDAG</sequence>
<evidence type="ECO:0000313" key="3">
    <source>
        <dbReference type="Proteomes" id="UP000000304"/>
    </source>
</evidence>
<dbReference type="HOGENOM" id="CLU_2576413_0_0_1"/>
<feature type="region of interest" description="Disordered" evidence="1">
    <location>
        <begin position="1"/>
        <end position="38"/>
    </location>
</feature>
<dbReference type="AlphaFoldDB" id="B4Q6I8"/>
<keyword evidence="3" id="KW-1185">Reference proteome</keyword>
<reference evidence="2 3" key="1">
    <citation type="journal article" date="2007" name="Nature">
        <title>Evolution of genes and genomes on the Drosophila phylogeny.</title>
        <authorList>
            <consortium name="Drosophila 12 Genomes Consortium"/>
            <person name="Clark A.G."/>
            <person name="Eisen M.B."/>
            <person name="Smith D.R."/>
            <person name="Bergman C.M."/>
            <person name="Oliver B."/>
            <person name="Markow T.A."/>
            <person name="Kaufman T.C."/>
            <person name="Kellis M."/>
            <person name="Gelbart W."/>
            <person name="Iyer V.N."/>
            <person name="Pollard D.A."/>
            <person name="Sackton T.B."/>
            <person name="Larracuente A.M."/>
            <person name="Singh N.D."/>
            <person name="Abad J.P."/>
            <person name="Abt D.N."/>
            <person name="Adryan B."/>
            <person name="Aguade M."/>
            <person name="Akashi H."/>
            <person name="Anderson W.W."/>
            <person name="Aquadro C.F."/>
            <person name="Ardell D.H."/>
            <person name="Arguello R."/>
            <person name="Artieri C.G."/>
            <person name="Barbash D.A."/>
            <person name="Barker D."/>
            <person name="Barsanti P."/>
            <person name="Batterham P."/>
            <person name="Batzoglou S."/>
            <person name="Begun D."/>
            <person name="Bhutkar A."/>
            <person name="Blanco E."/>
            <person name="Bosak S.A."/>
            <person name="Bradley R.K."/>
            <person name="Brand A.D."/>
            <person name="Brent M.R."/>
            <person name="Brooks A.N."/>
            <person name="Brown R.H."/>
            <person name="Butlin R.K."/>
            <person name="Caggese C."/>
            <person name="Calvi B.R."/>
            <person name="Bernardo de Carvalho A."/>
            <person name="Caspi A."/>
            <person name="Castrezana S."/>
            <person name="Celniker S.E."/>
            <person name="Chang J.L."/>
            <person name="Chapple C."/>
            <person name="Chatterji S."/>
            <person name="Chinwalla A."/>
            <person name="Civetta A."/>
            <person name="Clifton S.W."/>
            <person name="Comeron J.M."/>
            <person name="Costello J.C."/>
            <person name="Coyne J.A."/>
            <person name="Daub J."/>
            <person name="David R.G."/>
            <person name="Delcher A.L."/>
            <person name="Delehaunty K."/>
            <person name="Do C.B."/>
            <person name="Ebling H."/>
            <person name="Edwards K."/>
            <person name="Eickbush T."/>
            <person name="Evans J.D."/>
            <person name="Filipski A."/>
            <person name="Findeiss S."/>
            <person name="Freyhult E."/>
            <person name="Fulton L."/>
            <person name="Fulton R."/>
            <person name="Garcia A.C."/>
            <person name="Gardiner A."/>
            <person name="Garfield D.A."/>
            <person name="Garvin B.E."/>
            <person name="Gibson G."/>
            <person name="Gilbert D."/>
            <person name="Gnerre S."/>
            <person name="Godfrey J."/>
            <person name="Good R."/>
            <person name="Gotea V."/>
            <person name="Gravely B."/>
            <person name="Greenberg A.J."/>
            <person name="Griffiths-Jones S."/>
            <person name="Gross S."/>
            <person name="Guigo R."/>
            <person name="Gustafson E.A."/>
            <person name="Haerty W."/>
            <person name="Hahn M.W."/>
            <person name="Halligan D.L."/>
            <person name="Halpern A.L."/>
            <person name="Halter G.M."/>
            <person name="Han M.V."/>
            <person name="Heger A."/>
            <person name="Hillier L."/>
            <person name="Hinrichs A.S."/>
            <person name="Holmes I."/>
            <person name="Hoskins R.A."/>
            <person name="Hubisz M.J."/>
            <person name="Hultmark D."/>
            <person name="Huntley M.A."/>
            <person name="Jaffe D.B."/>
            <person name="Jagadeeshan S."/>
            <person name="Jeck W.R."/>
            <person name="Johnson J."/>
            <person name="Jones C.D."/>
            <person name="Jordan W.C."/>
            <person name="Karpen G.H."/>
            <person name="Kataoka E."/>
            <person name="Keightley P.D."/>
            <person name="Kheradpour P."/>
            <person name="Kirkness E.F."/>
            <person name="Koerich L.B."/>
            <person name="Kristiansen K."/>
            <person name="Kudrna D."/>
            <person name="Kulathinal R.J."/>
            <person name="Kumar S."/>
            <person name="Kwok R."/>
            <person name="Lander E."/>
            <person name="Langley C.H."/>
            <person name="Lapoint R."/>
            <person name="Lazzaro B.P."/>
            <person name="Lee S.J."/>
            <person name="Levesque L."/>
            <person name="Li R."/>
            <person name="Lin C.F."/>
            <person name="Lin M.F."/>
            <person name="Lindblad-Toh K."/>
            <person name="Llopart A."/>
            <person name="Long M."/>
            <person name="Low L."/>
            <person name="Lozovsky E."/>
            <person name="Lu J."/>
            <person name="Luo M."/>
            <person name="Machado C.A."/>
            <person name="Makalowski W."/>
            <person name="Marzo M."/>
            <person name="Matsuda M."/>
            <person name="Matzkin L."/>
            <person name="McAllister B."/>
            <person name="McBride C.S."/>
            <person name="McKernan B."/>
            <person name="McKernan K."/>
            <person name="Mendez-Lago M."/>
            <person name="Minx P."/>
            <person name="Mollenhauer M.U."/>
            <person name="Montooth K."/>
            <person name="Mount S.M."/>
            <person name="Mu X."/>
            <person name="Myers E."/>
            <person name="Negre B."/>
            <person name="Newfeld S."/>
            <person name="Nielsen R."/>
            <person name="Noor M.A."/>
            <person name="O'Grady P."/>
            <person name="Pachter L."/>
            <person name="Papaceit M."/>
            <person name="Parisi M.J."/>
            <person name="Parisi M."/>
            <person name="Parts L."/>
            <person name="Pedersen J.S."/>
            <person name="Pesole G."/>
            <person name="Phillippy A.M."/>
            <person name="Ponting C.P."/>
            <person name="Pop M."/>
            <person name="Porcelli D."/>
            <person name="Powell J.R."/>
            <person name="Prohaska S."/>
            <person name="Pruitt K."/>
            <person name="Puig M."/>
            <person name="Quesneville H."/>
            <person name="Ram K.R."/>
            <person name="Rand D."/>
            <person name="Rasmussen M.D."/>
            <person name="Reed L.K."/>
            <person name="Reenan R."/>
            <person name="Reily A."/>
            <person name="Remington K.A."/>
            <person name="Rieger T.T."/>
            <person name="Ritchie M.G."/>
            <person name="Robin C."/>
            <person name="Rogers Y.H."/>
            <person name="Rohde C."/>
            <person name="Rozas J."/>
            <person name="Rubenfield M.J."/>
            <person name="Ruiz A."/>
            <person name="Russo S."/>
            <person name="Salzberg S.L."/>
            <person name="Sanchez-Gracia A."/>
            <person name="Saranga D.J."/>
            <person name="Sato H."/>
            <person name="Schaeffer S.W."/>
            <person name="Schatz M.C."/>
            <person name="Schlenke T."/>
            <person name="Schwartz R."/>
            <person name="Segarra C."/>
            <person name="Singh R.S."/>
            <person name="Sirot L."/>
            <person name="Sirota M."/>
            <person name="Sisneros N.B."/>
            <person name="Smith C.D."/>
            <person name="Smith T.F."/>
            <person name="Spieth J."/>
            <person name="Stage D.E."/>
            <person name="Stark A."/>
            <person name="Stephan W."/>
            <person name="Strausberg R.L."/>
            <person name="Strempel S."/>
            <person name="Sturgill D."/>
            <person name="Sutton G."/>
            <person name="Sutton G.G."/>
            <person name="Tao W."/>
            <person name="Teichmann S."/>
            <person name="Tobari Y.N."/>
            <person name="Tomimura Y."/>
            <person name="Tsolas J.M."/>
            <person name="Valente V.L."/>
            <person name="Venter E."/>
            <person name="Venter J.C."/>
            <person name="Vicario S."/>
            <person name="Vieira F.G."/>
            <person name="Vilella A.J."/>
            <person name="Villasante A."/>
            <person name="Walenz B."/>
            <person name="Wang J."/>
            <person name="Wasserman M."/>
            <person name="Watts T."/>
            <person name="Wilson D."/>
            <person name="Wilson R.K."/>
            <person name="Wing R.A."/>
            <person name="Wolfner M.F."/>
            <person name="Wong A."/>
            <person name="Wong G.K."/>
            <person name="Wu C.I."/>
            <person name="Wu G."/>
            <person name="Yamamoto D."/>
            <person name="Yang H.P."/>
            <person name="Yang S.P."/>
            <person name="Yorke J.A."/>
            <person name="Yoshida K."/>
            <person name="Zdobnov E."/>
            <person name="Zhang P."/>
            <person name="Zhang Y."/>
            <person name="Zimin A.V."/>
            <person name="Baldwin J."/>
            <person name="Abdouelleil A."/>
            <person name="Abdulkadir J."/>
            <person name="Abebe A."/>
            <person name="Abera B."/>
            <person name="Abreu J."/>
            <person name="Acer S.C."/>
            <person name="Aftuck L."/>
            <person name="Alexander A."/>
            <person name="An P."/>
            <person name="Anderson E."/>
            <person name="Anderson S."/>
            <person name="Arachi H."/>
            <person name="Azer M."/>
            <person name="Bachantsang P."/>
            <person name="Barry A."/>
            <person name="Bayul T."/>
            <person name="Berlin A."/>
            <person name="Bessette D."/>
            <person name="Bloom T."/>
            <person name="Blye J."/>
            <person name="Boguslavskiy L."/>
            <person name="Bonnet C."/>
            <person name="Boukhgalter B."/>
            <person name="Bourzgui I."/>
            <person name="Brown A."/>
            <person name="Cahill P."/>
            <person name="Channer S."/>
            <person name="Cheshatsang Y."/>
            <person name="Chuda L."/>
            <person name="Citroen M."/>
            <person name="Collymore A."/>
            <person name="Cooke P."/>
            <person name="Costello M."/>
            <person name="D'Aco K."/>
            <person name="Daza R."/>
            <person name="De Haan G."/>
            <person name="DeGray S."/>
            <person name="DeMaso C."/>
            <person name="Dhargay N."/>
            <person name="Dooley K."/>
            <person name="Dooley E."/>
            <person name="Doricent M."/>
            <person name="Dorje P."/>
            <person name="Dorjee K."/>
            <person name="Dupes A."/>
            <person name="Elong R."/>
            <person name="Falk J."/>
            <person name="Farina A."/>
            <person name="Faro S."/>
            <person name="Ferguson D."/>
            <person name="Fisher S."/>
            <person name="Foley C.D."/>
            <person name="Franke A."/>
            <person name="Friedrich D."/>
            <person name="Gadbois L."/>
            <person name="Gearin G."/>
            <person name="Gearin C.R."/>
            <person name="Giannoukos G."/>
            <person name="Goode T."/>
            <person name="Graham J."/>
            <person name="Grandbois E."/>
            <person name="Grewal S."/>
            <person name="Gyaltsen K."/>
            <person name="Hafez N."/>
            <person name="Hagos B."/>
            <person name="Hall J."/>
            <person name="Henson C."/>
            <person name="Hollinger A."/>
            <person name="Honan T."/>
            <person name="Huard M.D."/>
            <person name="Hughes L."/>
            <person name="Hurhula B."/>
            <person name="Husby M.E."/>
            <person name="Kamat A."/>
            <person name="Kanga B."/>
            <person name="Kashin S."/>
            <person name="Khazanovich D."/>
            <person name="Kisner P."/>
            <person name="Lance K."/>
            <person name="Lara M."/>
            <person name="Lee W."/>
            <person name="Lennon N."/>
            <person name="Letendre F."/>
            <person name="LeVine R."/>
            <person name="Lipovsky A."/>
            <person name="Liu X."/>
            <person name="Liu J."/>
            <person name="Liu S."/>
            <person name="Lokyitsang T."/>
            <person name="Lokyitsang Y."/>
            <person name="Lubonja R."/>
            <person name="Lui A."/>
            <person name="MacDonald P."/>
            <person name="Magnisalis V."/>
            <person name="Maru K."/>
            <person name="Matthews C."/>
            <person name="McCusker W."/>
            <person name="McDonough S."/>
            <person name="Mehta T."/>
            <person name="Meldrim J."/>
            <person name="Meneus L."/>
            <person name="Mihai O."/>
            <person name="Mihalev A."/>
            <person name="Mihova T."/>
            <person name="Mittelman R."/>
            <person name="Mlenga V."/>
            <person name="Montmayeur A."/>
            <person name="Mulrain L."/>
            <person name="Navidi A."/>
            <person name="Naylor J."/>
            <person name="Negash T."/>
            <person name="Nguyen T."/>
            <person name="Nguyen N."/>
            <person name="Nicol R."/>
            <person name="Norbu C."/>
            <person name="Norbu N."/>
            <person name="Novod N."/>
            <person name="O'Neill B."/>
            <person name="Osman S."/>
            <person name="Markiewicz E."/>
            <person name="Oyono O.L."/>
            <person name="Patti C."/>
            <person name="Phunkhang P."/>
            <person name="Pierre F."/>
            <person name="Priest M."/>
            <person name="Raghuraman S."/>
            <person name="Rege F."/>
            <person name="Reyes R."/>
            <person name="Rise C."/>
            <person name="Rogov P."/>
            <person name="Ross K."/>
            <person name="Ryan E."/>
            <person name="Settipalli S."/>
            <person name="Shea T."/>
            <person name="Sherpa N."/>
            <person name="Shi L."/>
            <person name="Shih D."/>
            <person name="Sparrow T."/>
            <person name="Spaulding J."/>
            <person name="Stalker J."/>
            <person name="Stange-Thomann N."/>
            <person name="Stavropoulos S."/>
            <person name="Stone C."/>
            <person name="Strader C."/>
            <person name="Tesfaye S."/>
            <person name="Thomson T."/>
            <person name="Thoulutsang Y."/>
            <person name="Thoulutsang D."/>
            <person name="Topham K."/>
            <person name="Topping I."/>
            <person name="Tsamla T."/>
            <person name="Vassiliev H."/>
            <person name="Vo A."/>
            <person name="Wangchuk T."/>
            <person name="Wangdi T."/>
            <person name="Weiand M."/>
            <person name="Wilkinson J."/>
            <person name="Wilson A."/>
            <person name="Yadav S."/>
            <person name="Young G."/>
            <person name="Yu Q."/>
            <person name="Zembek L."/>
            <person name="Zhong D."/>
            <person name="Zimmer A."/>
            <person name="Zwirko Z."/>
            <person name="Jaffe D.B."/>
            <person name="Alvarez P."/>
            <person name="Brockman W."/>
            <person name="Butler J."/>
            <person name="Chin C."/>
            <person name="Gnerre S."/>
            <person name="Grabherr M."/>
            <person name="Kleber M."/>
            <person name="Mauceli E."/>
            <person name="MacCallum I."/>
        </authorList>
    </citation>
    <scope>NUCLEOTIDE SEQUENCE [LARGE SCALE GENOMIC DNA]</scope>
    <source>
        <strain evidence="3">white501</strain>
    </source>
</reference>
<proteinExistence type="predicted"/>
<feature type="compositionally biased region" description="Polar residues" evidence="1">
    <location>
        <begin position="21"/>
        <end position="32"/>
    </location>
</feature>